<feature type="compositionally biased region" description="Polar residues" evidence="1">
    <location>
        <begin position="216"/>
        <end position="239"/>
    </location>
</feature>
<dbReference type="InterPro" id="IPR036395">
    <property type="entry name" value="Cu_fist_DNA-bd_dom_sf"/>
</dbReference>
<reference evidence="3" key="1">
    <citation type="journal article" date="2021" name="Open Biol.">
        <title>Shared evolutionary footprints suggest mitochondrial oxidative damage underlies multiple complex I losses in fungi.</title>
        <authorList>
            <person name="Schikora-Tamarit M.A."/>
            <person name="Marcet-Houben M."/>
            <person name="Nosek J."/>
            <person name="Gabaldon T."/>
        </authorList>
    </citation>
    <scope>NUCLEOTIDE SEQUENCE</scope>
    <source>
        <strain evidence="3">CBS6341</strain>
    </source>
</reference>
<dbReference type="Proteomes" id="UP000769528">
    <property type="component" value="Unassembled WGS sequence"/>
</dbReference>
<evidence type="ECO:0000256" key="1">
    <source>
        <dbReference type="SAM" id="MobiDB-lite"/>
    </source>
</evidence>
<proteinExistence type="predicted"/>
<name>A0A9P8PWW4_9ASCO</name>
<feature type="compositionally biased region" description="Polar residues" evidence="1">
    <location>
        <begin position="247"/>
        <end position="258"/>
    </location>
</feature>
<dbReference type="GO" id="GO:0005507">
    <property type="term" value="F:copper ion binding"/>
    <property type="evidence" value="ECO:0007669"/>
    <property type="project" value="InterPro"/>
</dbReference>
<dbReference type="InterPro" id="IPR001083">
    <property type="entry name" value="Cu_fist_DNA-bd_dom"/>
</dbReference>
<dbReference type="Gene3D" id="3.90.430.10">
    <property type="entry name" value="Copper fist DNA-binding domain"/>
    <property type="match status" value="1"/>
</dbReference>
<accession>A0A9P8PWW4</accession>
<dbReference type="EMBL" id="JAEUBF010000264">
    <property type="protein sequence ID" value="KAH3679657.1"/>
    <property type="molecule type" value="Genomic_DNA"/>
</dbReference>
<feature type="compositionally biased region" description="Polar residues" evidence="1">
    <location>
        <begin position="545"/>
        <end position="555"/>
    </location>
</feature>
<sequence length="787" mass="90025">MFFSDHLKFACDTCVQGHRGASCLHFDRIRLGNVFLIQDRGRPNNDKSKKVKKDDLEGIRIRLRDAKILNDSFKNPVCDFSGLYIFNCTPRCKTCKRSELMNVFLDSSSLILVKHQNGYDEEDGESVFNFLPESAHNMARHGISYLDTVSPQASGAQATVEANKLANDSTGTDVLPVSPYLSNDPSVNPLLGARTGYKNCNHDQNNINPLNELSQSKHALQSSLTKSQNTPHQNDQIQQPPKKRQKLQSPHKNQQENNLIVGPSRLSDGSLLASDGTVVDFRSDGFTTYPFPGNANILGENLEPLNHEAATKNLGLNYKFDSYLEKYLVKSSTKSSGNETQVTEGNDKNHFILLNDVISEDLQQFQQSQHQPEYHQLSQPNYDEQNVYQQSQTCIALDEVNYRNPTDAQKFDQYRAVRLQQFKESQHQEQQQQQKLIYQELISQNDQQSFQSETQNHMNQQISQQAYKSQNNQEQTQTHTKYNGDKIQVSPSNIKKALQDKKKFQRERLNELRQKSPIHKHSFQNQQIHSEIPRFIQQRFVPQNYQPSQFSKPPSDSTPPYFKRQRTQQDNLDLPKKRQKTSKVGPDVPQVKQHKIKTSETNDRNELQPKSDDIYEDELGAFRYNQNEDRFNNMLVNNLLQVLNDEQSVDQTISTSYTEPSDIAKPEHQSIEIEVSNKKEGDNWGNDSSIGGINDVNTLDQHNLNTSNTKKPQDQDQSSETSQADSDESICLPDVAIILPIPQNDSSFSSENYEGWGSLNDDNQYFNFEDNLICNNNTHLEDTFFTN</sequence>
<reference evidence="3" key="2">
    <citation type="submission" date="2021-01" db="EMBL/GenBank/DDBJ databases">
        <authorList>
            <person name="Schikora-Tamarit M.A."/>
        </authorList>
    </citation>
    <scope>NUCLEOTIDE SEQUENCE</scope>
    <source>
        <strain evidence="3">CBS6341</strain>
    </source>
</reference>
<feature type="compositionally biased region" description="Polar residues" evidence="1">
    <location>
        <begin position="685"/>
        <end position="724"/>
    </location>
</feature>
<comment type="caution">
    <text evidence="3">The sequence shown here is derived from an EMBL/GenBank/DDBJ whole genome shotgun (WGS) entry which is preliminary data.</text>
</comment>
<organism evidence="3 4">
    <name type="scientific">Wickerhamomyces mucosus</name>
    <dbReference type="NCBI Taxonomy" id="1378264"/>
    <lineage>
        <taxon>Eukaryota</taxon>
        <taxon>Fungi</taxon>
        <taxon>Dikarya</taxon>
        <taxon>Ascomycota</taxon>
        <taxon>Saccharomycotina</taxon>
        <taxon>Saccharomycetes</taxon>
        <taxon>Phaffomycetales</taxon>
        <taxon>Wickerhamomycetaceae</taxon>
        <taxon>Wickerhamomyces</taxon>
    </lineage>
</organism>
<evidence type="ECO:0000313" key="3">
    <source>
        <dbReference type="EMBL" id="KAH3679657.1"/>
    </source>
</evidence>
<feature type="domain" description="Copper-fist" evidence="2">
    <location>
        <begin position="1"/>
        <end position="44"/>
    </location>
</feature>
<dbReference type="SMART" id="SM00412">
    <property type="entry name" value="Cu_FIST"/>
    <property type="match status" value="1"/>
</dbReference>
<dbReference type="GO" id="GO:0003700">
    <property type="term" value="F:DNA-binding transcription factor activity"/>
    <property type="evidence" value="ECO:0007669"/>
    <property type="project" value="InterPro"/>
</dbReference>
<dbReference type="SUPFAM" id="SSF57879">
    <property type="entry name" value="Zinc domain conserved in yeast copper-regulated transcription factors"/>
    <property type="match status" value="1"/>
</dbReference>
<feature type="region of interest" description="Disordered" evidence="1">
    <location>
        <begin position="216"/>
        <end position="266"/>
    </location>
</feature>
<dbReference type="SMART" id="SM01090">
    <property type="entry name" value="Copper-fist"/>
    <property type="match status" value="1"/>
</dbReference>
<evidence type="ECO:0000259" key="2">
    <source>
        <dbReference type="PROSITE" id="PS50073"/>
    </source>
</evidence>
<dbReference type="Pfam" id="PF00649">
    <property type="entry name" value="Copper-fist"/>
    <property type="match status" value="1"/>
</dbReference>
<dbReference type="OrthoDB" id="5600085at2759"/>
<dbReference type="PROSITE" id="PS50073">
    <property type="entry name" value="COPPER_FIST_2"/>
    <property type="match status" value="1"/>
</dbReference>
<dbReference type="AlphaFoldDB" id="A0A9P8PWW4"/>
<feature type="compositionally biased region" description="Basic and acidic residues" evidence="1">
    <location>
        <begin position="597"/>
        <end position="613"/>
    </location>
</feature>
<gene>
    <name evidence="3" type="ORF">WICMUC_000797</name>
</gene>
<feature type="region of interest" description="Disordered" evidence="1">
    <location>
        <begin position="447"/>
        <end position="491"/>
    </location>
</feature>
<dbReference type="GO" id="GO:0003677">
    <property type="term" value="F:DNA binding"/>
    <property type="evidence" value="ECO:0007669"/>
    <property type="project" value="InterPro"/>
</dbReference>
<feature type="region of interest" description="Disordered" evidence="1">
    <location>
        <begin position="676"/>
        <end position="729"/>
    </location>
</feature>
<evidence type="ECO:0000313" key="4">
    <source>
        <dbReference type="Proteomes" id="UP000769528"/>
    </source>
</evidence>
<feature type="region of interest" description="Disordered" evidence="1">
    <location>
        <begin position="545"/>
        <end position="613"/>
    </location>
</feature>
<dbReference type="GO" id="GO:0005634">
    <property type="term" value="C:nucleus"/>
    <property type="evidence" value="ECO:0007669"/>
    <property type="project" value="InterPro"/>
</dbReference>
<keyword evidence="4" id="KW-1185">Reference proteome</keyword>
<feature type="compositionally biased region" description="Polar residues" evidence="1">
    <location>
        <begin position="447"/>
        <end position="481"/>
    </location>
</feature>
<protein>
    <recommendedName>
        <fullName evidence="2">Copper-fist domain-containing protein</fullName>
    </recommendedName>
</protein>